<accession>A0A2G8TAS3</accession>
<reference evidence="2 3" key="1">
    <citation type="submission" date="2017-10" db="EMBL/GenBank/DDBJ databases">
        <title>Massilia psychrophilum sp. nov., a novel purple-pigmented bacterium isolated from Tianshan glacier, Xinjiang Municipality, China.</title>
        <authorList>
            <person name="Wang H."/>
        </authorList>
    </citation>
    <scope>NUCLEOTIDE SEQUENCE [LARGE SCALE GENOMIC DNA]</scope>
    <source>
        <strain evidence="2 3">JCM 30074</strain>
    </source>
</reference>
<feature type="signal peptide" evidence="1">
    <location>
        <begin position="1"/>
        <end position="31"/>
    </location>
</feature>
<keyword evidence="3" id="KW-1185">Reference proteome</keyword>
<dbReference type="RefSeq" id="WP_099791912.1">
    <property type="nucleotide sequence ID" value="NZ_JBHLYV010000097.1"/>
</dbReference>
<protein>
    <submittedName>
        <fullName evidence="2">Uncharacterized protein</fullName>
    </submittedName>
</protein>
<evidence type="ECO:0000256" key="1">
    <source>
        <dbReference type="SAM" id="SignalP"/>
    </source>
</evidence>
<sequence>MRQHAGPGATAARAALAAALLWLAAPPLAGAGPLPSTFGPVIGNAVLCRSHLDNAYFYSYLSSAFGPSYKHEGGAYWFKTEGTLWGATVTDIVVSDDTSELVFIGAVTLGPPDKLEEAIRAAVGTRHRALDGSAFPVRVSGPGSQIVYFNDKSKIYCAKYKPLPVAR</sequence>
<keyword evidence="1" id="KW-0732">Signal</keyword>
<dbReference type="OrthoDB" id="8560905at2"/>
<dbReference type="EMBL" id="PDOC01000017">
    <property type="protein sequence ID" value="PIL43079.1"/>
    <property type="molecule type" value="Genomic_DNA"/>
</dbReference>
<proteinExistence type="predicted"/>
<organism evidence="2 3">
    <name type="scientific">Massilia eurypsychrophila</name>
    <dbReference type="NCBI Taxonomy" id="1485217"/>
    <lineage>
        <taxon>Bacteria</taxon>
        <taxon>Pseudomonadati</taxon>
        <taxon>Pseudomonadota</taxon>
        <taxon>Betaproteobacteria</taxon>
        <taxon>Burkholderiales</taxon>
        <taxon>Oxalobacteraceae</taxon>
        <taxon>Telluria group</taxon>
        <taxon>Massilia</taxon>
    </lineage>
</organism>
<feature type="chain" id="PRO_5013876678" evidence="1">
    <location>
        <begin position="32"/>
        <end position="167"/>
    </location>
</feature>
<evidence type="ECO:0000313" key="3">
    <source>
        <dbReference type="Proteomes" id="UP000230390"/>
    </source>
</evidence>
<gene>
    <name evidence="2" type="ORF">CR105_21215</name>
</gene>
<evidence type="ECO:0000313" key="2">
    <source>
        <dbReference type="EMBL" id="PIL43079.1"/>
    </source>
</evidence>
<name>A0A2G8TAS3_9BURK</name>
<comment type="caution">
    <text evidence="2">The sequence shown here is derived from an EMBL/GenBank/DDBJ whole genome shotgun (WGS) entry which is preliminary data.</text>
</comment>
<dbReference type="Proteomes" id="UP000230390">
    <property type="component" value="Unassembled WGS sequence"/>
</dbReference>
<dbReference type="AlphaFoldDB" id="A0A2G8TAS3"/>